<keyword evidence="1" id="KW-0472">Membrane</keyword>
<keyword evidence="1" id="KW-0812">Transmembrane</keyword>
<organism evidence="2 3">
    <name type="scientific">Elysia crispata</name>
    <name type="common">lettuce slug</name>
    <dbReference type="NCBI Taxonomy" id="231223"/>
    <lineage>
        <taxon>Eukaryota</taxon>
        <taxon>Metazoa</taxon>
        <taxon>Spiralia</taxon>
        <taxon>Lophotrochozoa</taxon>
        <taxon>Mollusca</taxon>
        <taxon>Gastropoda</taxon>
        <taxon>Heterobranchia</taxon>
        <taxon>Euthyneura</taxon>
        <taxon>Panpulmonata</taxon>
        <taxon>Sacoglossa</taxon>
        <taxon>Placobranchoidea</taxon>
        <taxon>Plakobranchidae</taxon>
        <taxon>Elysia</taxon>
    </lineage>
</organism>
<dbReference type="Proteomes" id="UP001283361">
    <property type="component" value="Unassembled WGS sequence"/>
</dbReference>
<proteinExistence type="predicted"/>
<evidence type="ECO:0000256" key="1">
    <source>
        <dbReference type="SAM" id="Phobius"/>
    </source>
</evidence>
<accession>A0AAE1BBY4</accession>
<dbReference type="EMBL" id="JAWDGP010000161">
    <property type="protein sequence ID" value="KAK3803328.1"/>
    <property type="molecule type" value="Genomic_DNA"/>
</dbReference>
<gene>
    <name evidence="2" type="ORF">RRG08_031554</name>
</gene>
<feature type="transmembrane region" description="Helical" evidence="1">
    <location>
        <begin position="29"/>
        <end position="47"/>
    </location>
</feature>
<protein>
    <submittedName>
        <fullName evidence="2">Uncharacterized protein</fullName>
    </submittedName>
</protein>
<evidence type="ECO:0000313" key="2">
    <source>
        <dbReference type="EMBL" id="KAK3803328.1"/>
    </source>
</evidence>
<comment type="caution">
    <text evidence="2">The sequence shown here is derived from an EMBL/GenBank/DDBJ whole genome shotgun (WGS) entry which is preliminary data.</text>
</comment>
<evidence type="ECO:0000313" key="3">
    <source>
        <dbReference type="Proteomes" id="UP001283361"/>
    </source>
</evidence>
<reference evidence="2" key="1">
    <citation type="journal article" date="2023" name="G3 (Bethesda)">
        <title>A reference genome for the long-term kleptoplast-retaining sea slug Elysia crispata morphotype clarki.</title>
        <authorList>
            <person name="Eastman K.E."/>
            <person name="Pendleton A.L."/>
            <person name="Shaikh M.A."/>
            <person name="Suttiyut T."/>
            <person name="Ogas R."/>
            <person name="Tomko P."/>
            <person name="Gavelis G."/>
            <person name="Widhalm J.R."/>
            <person name="Wisecaver J.H."/>
        </authorList>
    </citation>
    <scope>NUCLEOTIDE SEQUENCE</scope>
    <source>
        <strain evidence="2">ECLA1</strain>
    </source>
</reference>
<name>A0AAE1BBY4_9GAST</name>
<sequence length="72" mass="8072">MQNVAFTAKHVIDSGGRIYHNQEKVTFDFVSLASMLCSFLSMGLVFVPETTQQFTEPLDRMLNTPDTSLITT</sequence>
<keyword evidence="3" id="KW-1185">Reference proteome</keyword>
<keyword evidence="1" id="KW-1133">Transmembrane helix</keyword>
<dbReference type="AlphaFoldDB" id="A0AAE1BBY4"/>